<dbReference type="Proteomes" id="UP000278983">
    <property type="component" value="Unassembled WGS sequence"/>
</dbReference>
<proteinExistence type="predicted"/>
<feature type="transmembrane region" description="Helical" evidence="1">
    <location>
        <begin position="252"/>
        <end position="275"/>
    </location>
</feature>
<feature type="transmembrane region" description="Helical" evidence="1">
    <location>
        <begin position="197"/>
        <end position="215"/>
    </location>
</feature>
<dbReference type="AlphaFoldDB" id="A0A432LN74"/>
<keyword evidence="3" id="KW-1185">Reference proteome</keyword>
<accession>A0A432LN74</accession>
<feature type="transmembrane region" description="Helical" evidence="1">
    <location>
        <begin position="37"/>
        <end position="66"/>
    </location>
</feature>
<dbReference type="EMBL" id="RYYU01000001">
    <property type="protein sequence ID" value="RUL60232.1"/>
    <property type="molecule type" value="Genomic_DNA"/>
</dbReference>
<comment type="caution">
    <text evidence="2">The sequence shown here is derived from an EMBL/GenBank/DDBJ whole genome shotgun (WGS) entry which is preliminary data.</text>
</comment>
<organism evidence="2 3">
    <name type="scientific">Prevotella koreensis</name>
    <dbReference type="NCBI Taxonomy" id="2490854"/>
    <lineage>
        <taxon>Bacteria</taxon>
        <taxon>Pseudomonadati</taxon>
        <taxon>Bacteroidota</taxon>
        <taxon>Bacteroidia</taxon>
        <taxon>Bacteroidales</taxon>
        <taxon>Prevotellaceae</taxon>
        <taxon>Prevotella</taxon>
    </lineage>
</organism>
<name>A0A432LN74_9BACT</name>
<evidence type="ECO:0008006" key="4">
    <source>
        <dbReference type="Google" id="ProtNLM"/>
    </source>
</evidence>
<keyword evidence="1" id="KW-0812">Transmembrane</keyword>
<evidence type="ECO:0000256" key="1">
    <source>
        <dbReference type="SAM" id="Phobius"/>
    </source>
</evidence>
<sequence length="307" mass="34831">MEDIDKIPFYKERTIGERMTAALDFLRDNWGVMFRMAIYMLLPLSIVQAVSMNSFFGAYMGLLFLGMEGTGMDGELAMIMRFLGSYGIMMLCFLLGSILLQAFSFTMVQVYNERENGLEGVMFSSIWPKMWHNIKRVLKSTLVMVGLIIVGGVLSFVNPIAFILFIPAIIVMSIPMLLFPCIYSFEDIKMKEAASRAIRLGFGTWAGLFIINMVVGFVMNIIEQVVAVPWGIATFFVMIFTEVDDAPEWAIITARVFSFLFGVLMMFVTYIAMMIQPLATTYHYAHATERKESITVESDIDNFENLE</sequence>
<feature type="transmembrane region" description="Helical" evidence="1">
    <location>
        <begin position="86"/>
        <end position="108"/>
    </location>
</feature>
<evidence type="ECO:0000313" key="2">
    <source>
        <dbReference type="EMBL" id="RUL60232.1"/>
    </source>
</evidence>
<feature type="transmembrane region" description="Helical" evidence="1">
    <location>
        <begin position="221"/>
        <end position="240"/>
    </location>
</feature>
<reference evidence="2 3" key="1">
    <citation type="submission" date="2018-12" db="EMBL/GenBank/DDBJ databases">
        <title>Genome sequencing of Prevotella sp. KCOM 3155 (= JS262).</title>
        <authorList>
            <person name="Kook J.-K."/>
            <person name="Park S.-N."/>
            <person name="Lim Y.K."/>
        </authorList>
    </citation>
    <scope>NUCLEOTIDE SEQUENCE [LARGE SCALE GENOMIC DNA]</scope>
    <source>
        <strain evidence="2 3">KCOM 3155</strain>
    </source>
</reference>
<keyword evidence="1" id="KW-1133">Transmembrane helix</keyword>
<feature type="transmembrane region" description="Helical" evidence="1">
    <location>
        <begin position="137"/>
        <end position="156"/>
    </location>
</feature>
<keyword evidence="1" id="KW-0472">Membrane</keyword>
<protein>
    <recommendedName>
        <fullName evidence="4">Glycerophosphoryl diester phosphodiesterase membrane domain-containing protein</fullName>
    </recommendedName>
</protein>
<evidence type="ECO:0000313" key="3">
    <source>
        <dbReference type="Proteomes" id="UP000278983"/>
    </source>
</evidence>
<feature type="transmembrane region" description="Helical" evidence="1">
    <location>
        <begin position="162"/>
        <end position="185"/>
    </location>
</feature>
<gene>
    <name evidence="2" type="ORF">EHV08_11085</name>
</gene>
<dbReference type="OrthoDB" id="1049480at2"/>
<dbReference type="RefSeq" id="WP_126679324.1">
    <property type="nucleotide sequence ID" value="NZ_RYYU01000001.1"/>
</dbReference>